<protein>
    <recommendedName>
        <fullName evidence="8">TAFII55 protein conserved region domain-containing protein</fullName>
    </recommendedName>
</protein>
<dbReference type="InterPro" id="IPR006751">
    <property type="entry name" value="TAFII55_prot_cons_reg"/>
</dbReference>
<keyword evidence="6" id="KW-0175">Coiled coil</keyword>
<proteinExistence type="inferred from homology"/>
<evidence type="ECO:0000256" key="2">
    <source>
        <dbReference type="ARBA" id="ARBA00009368"/>
    </source>
</evidence>
<dbReference type="PANTHER" id="PTHR12228:SF0">
    <property type="entry name" value="TATA-BOX BINDING PROTEIN ASSOCIATED FACTOR 7"/>
    <property type="match status" value="1"/>
</dbReference>
<dbReference type="SMART" id="SM01370">
    <property type="entry name" value="TAFII55_N"/>
    <property type="match status" value="1"/>
</dbReference>
<evidence type="ECO:0000313" key="10">
    <source>
        <dbReference type="Proteomes" id="UP000290189"/>
    </source>
</evidence>
<feature type="compositionally biased region" description="Low complexity" evidence="7">
    <location>
        <begin position="307"/>
        <end position="316"/>
    </location>
</feature>
<dbReference type="Proteomes" id="UP000290189">
    <property type="component" value="Unassembled WGS sequence"/>
</dbReference>
<gene>
    <name evidence="9" type="ORF">PLBR_LOCUS6711</name>
</gene>
<dbReference type="Pfam" id="PF04658">
    <property type="entry name" value="TAFII55_N"/>
    <property type="match status" value="1"/>
</dbReference>
<dbReference type="AlphaFoldDB" id="A0A3P3YH41"/>
<keyword evidence="3" id="KW-0805">Transcription regulation</keyword>
<name>A0A3P3YH41_PLABS</name>
<dbReference type="GO" id="GO:0051123">
    <property type="term" value="P:RNA polymerase II preinitiation complex assembly"/>
    <property type="evidence" value="ECO:0007669"/>
    <property type="project" value="TreeGrafter"/>
</dbReference>
<keyword evidence="9" id="KW-0496">Mitochondrion</keyword>
<dbReference type="GO" id="GO:0016251">
    <property type="term" value="F:RNA polymerase II general transcription initiation factor activity"/>
    <property type="evidence" value="ECO:0007669"/>
    <property type="project" value="TreeGrafter"/>
</dbReference>
<sequence>MEDIVTKIGDSTGGSVTDRMRSASLLDQGKPKLEQQIVLRLPERLAAEIRKRMEDQTLTTSSIAVHPIDERRVLFCVDGMGEYPGTLVDLPCIIESLKTWDGAAYYKSADICQMLIVREKDEEAEPPLEFPSGLTPPTAHIRERRFRKAQFSKEEVSAAEGHLWNILQGQPQVHYELIEEEVEVEEEEEEGSESADEWEEEEEEEDIADDEEKWMSASHGDVTWSVCRPEYRPSCSVSDASAAVFHRATSASADAYSRVCSVIHAACEVSRTGTDIRSSVIASQFSVILAAADTAEPSPLPSPTPPATAAEPSQPEGVPAEEAAVSEDRMRQDQRAAVEAEIRELEAKVEDLTAKAQTPNKILKKRYTKSLEEAVALLQAKRAELAALQ</sequence>
<comment type="subcellular location">
    <subcellularLocation>
        <location evidence="1">Nucleus</location>
    </subcellularLocation>
</comment>
<evidence type="ECO:0000256" key="3">
    <source>
        <dbReference type="ARBA" id="ARBA00023015"/>
    </source>
</evidence>
<feature type="region of interest" description="Disordered" evidence="7">
    <location>
        <begin position="296"/>
        <end position="335"/>
    </location>
</feature>
<feature type="compositionally biased region" description="Acidic residues" evidence="7">
    <location>
        <begin position="182"/>
        <end position="212"/>
    </location>
</feature>
<dbReference type="CDD" id="cd08047">
    <property type="entry name" value="TAF7"/>
    <property type="match status" value="1"/>
</dbReference>
<feature type="compositionally biased region" description="Basic and acidic residues" evidence="7">
    <location>
        <begin position="326"/>
        <end position="335"/>
    </location>
</feature>
<reference evidence="9 10" key="1">
    <citation type="submission" date="2018-03" db="EMBL/GenBank/DDBJ databases">
        <authorList>
            <person name="Fogelqvist J."/>
        </authorList>
    </citation>
    <scope>NUCLEOTIDE SEQUENCE [LARGE SCALE GENOMIC DNA]</scope>
</reference>
<organism evidence="9 10">
    <name type="scientific">Plasmodiophora brassicae</name>
    <name type="common">Clubroot disease agent</name>
    <dbReference type="NCBI Taxonomy" id="37360"/>
    <lineage>
        <taxon>Eukaryota</taxon>
        <taxon>Sar</taxon>
        <taxon>Rhizaria</taxon>
        <taxon>Endomyxa</taxon>
        <taxon>Phytomyxea</taxon>
        <taxon>Plasmodiophorida</taxon>
        <taxon>Plasmodiophoridae</taxon>
        <taxon>Plasmodiophora</taxon>
    </lineage>
</organism>
<evidence type="ECO:0000256" key="4">
    <source>
        <dbReference type="ARBA" id="ARBA00023163"/>
    </source>
</evidence>
<evidence type="ECO:0000256" key="7">
    <source>
        <dbReference type="SAM" id="MobiDB-lite"/>
    </source>
</evidence>
<evidence type="ECO:0000256" key="1">
    <source>
        <dbReference type="ARBA" id="ARBA00004123"/>
    </source>
</evidence>
<feature type="domain" description="TAFII55 protein conserved region" evidence="8">
    <location>
        <begin position="33"/>
        <end position="190"/>
    </location>
</feature>
<keyword evidence="4" id="KW-0804">Transcription</keyword>
<dbReference type="InterPro" id="IPR037817">
    <property type="entry name" value="TAF7"/>
</dbReference>
<dbReference type="EMBL" id="OVEO01000012">
    <property type="protein sequence ID" value="SPQ99496.1"/>
    <property type="molecule type" value="Genomic_DNA"/>
</dbReference>
<evidence type="ECO:0000259" key="8">
    <source>
        <dbReference type="SMART" id="SM01370"/>
    </source>
</evidence>
<accession>A0A3P3YH41</accession>
<evidence type="ECO:0000256" key="5">
    <source>
        <dbReference type="ARBA" id="ARBA00023242"/>
    </source>
</evidence>
<evidence type="ECO:0000313" key="9">
    <source>
        <dbReference type="EMBL" id="SPQ99496.1"/>
    </source>
</evidence>
<dbReference type="PANTHER" id="PTHR12228">
    <property type="entry name" value="TRANSCRIPTION INITIATION FACTOR TFIID 55 KD SUBUNIT-RELATED"/>
    <property type="match status" value="1"/>
</dbReference>
<feature type="coiled-coil region" evidence="6">
    <location>
        <begin position="335"/>
        <end position="384"/>
    </location>
</feature>
<feature type="region of interest" description="Disordered" evidence="7">
    <location>
        <begin position="182"/>
        <end position="214"/>
    </location>
</feature>
<dbReference type="GO" id="GO:0005669">
    <property type="term" value="C:transcription factor TFIID complex"/>
    <property type="evidence" value="ECO:0007669"/>
    <property type="project" value="InterPro"/>
</dbReference>
<geneLocation type="mitochondrion" evidence="9"/>
<evidence type="ECO:0000256" key="6">
    <source>
        <dbReference type="SAM" id="Coils"/>
    </source>
</evidence>
<keyword evidence="5" id="KW-0539">Nucleus</keyword>
<comment type="similarity">
    <text evidence="2">Belongs to the TAF7 family.</text>
</comment>